<evidence type="ECO:0000256" key="1">
    <source>
        <dbReference type="ARBA" id="ARBA00022598"/>
    </source>
</evidence>
<sequence length="372" mass="42302">MDSEHAYWEQWNAAALADQVRLPEDQAQADSFTLADTDTVVVKLTKEETERLLKQAHRAYNTEVNDLLLTALGMMLYTWTGHERSLIHLEGHGRENILPDTDISRTIGWFTSPYPIWLDIGRDQALSERIKQVKESLRDIPNQGMGYGIWRYLSESGQAMAQQADALHLAQHQAFAEPQVSFNYLGQLDQDLQNSDIRMSPYSMGSAVSDRTKMKYALDVSGIVTNGILELDIRYNGKAFRKDTVQMLANLLKSNLLEIIEHCVTRERAELTPSDVLFKGLTMEQLDTIKEQTQTVGELENVYPLTPMQKGMLFHSLMNAETGVYFEQATFDLEGHFAPSTFEESLKLLISRHAILRTNFYSGWHGQPLQIV</sequence>
<keyword evidence="1" id="KW-0436">Ligase</keyword>
<feature type="non-terminal residue" evidence="3">
    <location>
        <position position="1"/>
    </location>
</feature>
<feature type="non-terminal residue" evidence="3">
    <location>
        <position position="372"/>
    </location>
</feature>
<evidence type="ECO:0000313" key="4">
    <source>
        <dbReference type="Proteomes" id="UP000650605"/>
    </source>
</evidence>
<dbReference type="SUPFAM" id="SSF52777">
    <property type="entry name" value="CoA-dependent acyltransferases"/>
    <property type="match status" value="2"/>
</dbReference>
<gene>
    <name evidence="3" type="ORF">JDW19_25240</name>
</gene>
<dbReference type="Gene3D" id="3.30.559.10">
    <property type="entry name" value="Chloramphenicol acetyltransferase-like domain"/>
    <property type="match status" value="1"/>
</dbReference>
<dbReference type="PANTHER" id="PTHR45398:SF1">
    <property type="entry name" value="ENZYME, PUTATIVE (JCVI)-RELATED"/>
    <property type="match status" value="1"/>
</dbReference>
<dbReference type="NCBIfam" id="TIGR01720">
    <property type="entry name" value="NRPS-para261"/>
    <property type="match status" value="1"/>
</dbReference>
<dbReference type="AlphaFoldDB" id="A0A8I1J6D0"/>
<dbReference type="Pfam" id="PF00668">
    <property type="entry name" value="Condensation"/>
    <property type="match status" value="2"/>
</dbReference>
<evidence type="ECO:0000313" key="3">
    <source>
        <dbReference type="EMBL" id="MBM0636409.1"/>
    </source>
</evidence>
<feature type="domain" description="Condensation" evidence="2">
    <location>
        <begin position="300"/>
        <end position="372"/>
    </location>
</feature>
<feature type="domain" description="Condensation" evidence="2">
    <location>
        <begin position="3"/>
        <end position="275"/>
    </location>
</feature>
<dbReference type="Proteomes" id="UP000650605">
    <property type="component" value="Unassembled WGS sequence"/>
</dbReference>
<reference evidence="3" key="1">
    <citation type="submission" date="2020-12" db="EMBL/GenBank/DDBJ databases">
        <title>Paenibacillus polymyxa LMG 27872: a double-edged sword.</title>
        <authorList>
            <person name="Langendries S."/>
            <person name="Garcia Mendez S."/>
            <person name="Beirinckx S."/>
            <person name="Viaene T."/>
            <person name="Baeyen S."/>
            <person name="Goeminne G."/>
            <person name="Willems A."/>
            <person name="Debode J."/>
            <person name="Goormachtig S."/>
        </authorList>
    </citation>
    <scope>NUCLEOTIDE SEQUENCE</scope>
    <source>
        <strain evidence="3">LMG 27872</strain>
    </source>
</reference>
<dbReference type="Gene3D" id="3.30.559.30">
    <property type="entry name" value="Nonribosomal peptide synthetase, condensation domain"/>
    <property type="match status" value="1"/>
</dbReference>
<accession>A0A8I1J6D0</accession>
<dbReference type="EMBL" id="JAEHFQ010000051">
    <property type="protein sequence ID" value="MBM0636409.1"/>
    <property type="molecule type" value="Genomic_DNA"/>
</dbReference>
<dbReference type="GO" id="GO:0016874">
    <property type="term" value="F:ligase activity"/>
    <property type="evidence" value="ECO:0007669"/>
    <property type="project" value="UniProtKB-KW"/>
</dbReference>
<dbReference type="InterPro" id="IPR010060">
    <property type="entry name" value="NRPS_synth"/>
</dbReference>
<protein>
    <submittedName>
        <fullName evidence="3">Non-ribosomal peptide synthetase</fullName>
    </submittedName>
</protein>
<name>A0A8I1J6D0_PAEPO</name>
<dbReference type="PANTHER" id="PTHR45398">
    <property type="match status" value="1"/>
</dbReference>
<evidence type="ECO:0000259" key="2">
    <source>
        <dbReference type="Pfam" id="PF00668"/>
    </source>
</evidence>
<dbReference type="RefSeq" id="WP_238438060.1">
    <property type="nucleotide sequence ID" value="NZ_JAEHFQ010000051.1"/>
</dbReference>
<dbReference type="InterPro" id="IPR023213">
    <property type="entry name" value="CAT-like_dom_sf"/>
</dbReference>
<dbReference type="GO" id="GO:0008610">
    <property type="term" value="P:lipid biosynthetic process"/>
    <property type="evidence" value="ECO:0007669"/>
    <property type="project" value="UniProtKB-ARBA"/>
</dbReference>
<proteinExistence type="predicted"/>
<organism evidence="3 4">
    <name type="scientific">Paenibacillus polymyxa</name>
    <name type="common">Bacillus polymyxa</name>
    <dbReference type="NCBI Taxonomy" id="1406"/>
    <lineage>
        <taxon>Bacteria</taxon>
        <taxon>Bacillati</taxon>
        <taxon>Bacillota</taxon>
        <taxon>Bacilli</taxon>
        <taxon>Bacillales</taxon>
        <taxon>Paenibacillaceae</taxon>
        <taxon>Paenibacillus</taxon>
    </lineage>
</organism>
<comment type="caution">
    <text evidence="3">The sequence shown here is derived from an EMBL/GenBank/DDBJ whole genome shotgun (WGS) entry which is preliminary data.</text>
</comment>
<dbReference type="InterPro" id="IPR001242">
    <property type="entry name" value="Condensation_dom"/>
</dbReference>